<dbReference type="InterPro" id="IPR051230">
    <property type="entry name" value="APP-Binding"/>
</dbReference>
<dbReference type="PANTHER" id="PTHR12345:SF3">
    <property type="entry name" value="PDZ DOMAIN-CONTAINING PROTEIN"/>
    <property type="match status" value="1"/>
</dbReference>
<accession>A0A0K8TSE4</accession>
<keyword evidence="1" id="KW-0677">Repeat</keyword>
<dbReference type="CDD" id="cd06721">
    <property type="entry name" value="PDZ1_syntenin-like"/>
    <property type="match status" value="1"/>
</dbReference>
<organism evidence="3">
    <name type="scientific">Tabanus bromius</name>
    <name type="common">Band-eyed brown horse fly</name>
    <dbReference type="NCBI Taxonomy" id="304241"/>
    <lineage>
        <taxon>Eukaryota</taxon>
        <taxon>Metazoa</taxon>
        <taxon>Ecdysozoa</taxon>
        <taxon>Arthropoda</taxon>
        <taxon>Hexapoda</taxon>
        <taxon>Insecta</taxon>
        <taxon>Pterygota</taxon>
        <taxon>Neoptera</taxon>
        <taxon>Endopterygota</taxon>
        <taxon>Diptera</taxon>
        <taxon>Brachycera</taxon>
        <taxon>Tabanomorpha</taxon>
        <taxon>Tabanoidea</taxon>
        <taxon>Tabanidae</taxon>
        <taxon>Tabanus</taxon>
    </lineage>
</organism>
<dbReference type="EMBL" id="GDAI01000326">
    <property type="protein sequence ID" value="JAI17277.1"/>
    <property type="molecule type" value="mRNA"/>
</dbReference>
<dbReference type="PANTHER" id="PTHR12345">
    <property type="entry name" value="SYNTENIN RELATED"/>
    <property type="match status" value="1"/>
</dbReference>
<dbReference type="GO" id="GO:0005737">
    <property type="term" value="C:cytoplasm"/>
    <property type="evidence" value="ECO:0007669"/>
    <property type="project" value="TreeGrafter"/>
</dbReference>
<feature type="domain" description="PDZ" evidence="2">
    <location>
        <begin position="101"/>
        <end position="180"/>
    </location>
</feature>
<dbReference type="Pfam" id="PF00595">
    <property type="entry name" value="PDZ"/>
    <property type="match status" value="1"/>
</dbReference>
<name>A0A0K8TSE4_TABBR</name>
<dbReference type="InterPro" id="IPR036034">
    <property type="entry name" value="PDZ_sf"/>
</dbReference>
<dbReference type="FunFam" id="2.30.42.10:FF:000043">
    <property type="entry name" value="Syntenin-1 isoform X1"/>
    <property type="match status" value="1"/>
</dbReference>
<dbReference type="SUPFAM" id="SSF50156">
    <property type="entry name" value="PDZ domain-like"/>
    <property type="match status" value="2"/>
</dbReference>
<proteinExistence type="evidence at transcript level"/>
<evidence type="ECO:0000313" key="3">
    <source>
        <dbReference type="EMBL" id="JAI17277.1"/>
    </source>
</evidence>
<dbReference type="AlphaFoldDB" id="A0A0K8TSE4"/>
<evidence type="ECO:0000256" key="1">
    <source>
        <dbReference type="ARBA" id="ARBA00022737"/>
    </source>
</evidence>
<dbReference type="InterPro" id="IPR001478">
    <property type="entry name" value="PDZ"/>
</dbReference>
<dbReference type="Gene3D" id="2.30.42.10">
    <property type="match status" value="2"/>
</dbReference>
<dbReference type="GO" id="GO:0005886">
    <property type="term" value="C:plasma membrane"/>
    <property type="evidence" value="ECO:0007669"/>
    <property type="project" value="TreeGrafter"/>
</dbReference>
<protein>
    <submittedName>
        <fullName evidence="3">Putative pdz domain-containing protein</fullName>
    </submittedName>
</protein>
<dbReference type="PROSITE" id="PS50106">
    <property type="entry name" value="PDZ"/>
    <property type="match status" value="2"/>
</dbReference>
<reference evidence="3" key="1">
    <citation type="journal article" date="2015" name="Insect Biochem. Mol. Biol.">
        <title>An insight into the sialome of the horse fly, Tabanus bromius.</title>
        <authorList>
            <person name="Ribeiro J.M."/>
            <person name="Kazimirova M."/>
            <person name="Takac P."/>
            <person name="Andersen J.F."/>
            <person name="Francischetti I.M."/>
        </authorList>
    </citation>
    <scope>NUCLEOTIDE SEQUENCE</scope>
</reference>
<dbReference type="SMART" id="SM00228">
    <property type="entry name" value="PDZ"/>
    <property type="match status" value="2"/>
</dbReference>
<feature type="domain" description="PDZ" evidence="2">
    <location>
        <begin position="185"/>
        <end position="260"/>
    </location>
</feature>
<sequence length="285" mass="31445">MSLYPSLEDMHVDKIVRAQQQLDLNAGQGNANMAQQQPLPALKSGSMYPNFGDYMGLDLNLAQLSNWNAQDSALQPVSNTTTTIATSSSLDRSHVTSGIREFILCKDENGKVGLRVQSINTGVFVCVVVKNSPAALAGVKFGDQILELNGVIVAGFKVDKIHDMIKKSGKNNISVIVRDRPFERTIKLLKDSRGRLGFEFNNGKITSILKDSSAARNGVLTDFNLLEIDDHHVVGMKDKEITKLIESCGNTVKITVIPSFIYQHMIKKLSTSFLHDVMDHNMRDL</sequence>
<evidence type="ECO:0000259" key="2">
    <source>
        <dbReference type="PROSITE" id="PS50106"/>
    </source>
</evidence>